<gene>
    <name evidence="7" type="ORF">KCG34_13905</name>
</gene>
<feature type="transmembrane region" description="Helical" evidence="5">
    <location>
        <begin position="67"/>
        <end position="85"/>
    </location>
</feature>
<evidence type="ECO:0000256" key="4">
    <source>
        <dbReference type="ARBA" id="ARBA00023136"/>
    </source>
</evidence>
<feature type="domain" description="RDD" evidence="6">
    <location>
        <begin position="24"/>
        <end position="175"/>
    </location>
</feature>
<dbReference type="PANTHER" id="PTHR38480">
    <property type="entry name" value="SLR0254 PROTEIN"/>
    <property type="match status" value="1"/>
</dbReference>
<dbReference type="EMBL" id="CP073078">
    <property type="protein sequence ID" value="QUD86194.1"/>
    <property type="molecule type" value="Genomic_DNA"/>
</dbReference>
<dbReference type="PANTHER" id="PTHR38480:SF1">
    <property type="entry name" value="SLR0254 PROTEIN"/>
    <property type="match status" value="1"/>
</dbReference>
<dbReference type="AlphaFoldDB" id="A0A975FVS6"/>
<evidence type="ECO:0000313" key="8">
    <source>
        <dbReference type="Proteomes" id="UP000676409"/>
    </source>
</evidence>
<proteinExistence type="predicted"/>
<dbReference type="RefSeq" id="WP_211936246.1">
    <property type="nucleotide sequence ID" value="NZ_CP073078.1"/>
</dbReference>
<dbReference type="KEGG" id="caul:KCG34_13905"/>
<dbReference type="Proteomes" id="UP000676409">
    <property type="component" value="Chromosome"/>
</dbReference>
<evidence type="ECO:0000256" key="5">
    <source>
        <dbReference type="SAM" id="Phobius"/>
    </source>
</evidence>
<comment type="subcellular location">
    <subcellularLocation>
        <location evidence="1">Membrane</location>
        <topology evidence="1">Multi-pass membrane protein</topology>
    </subcellularLocation>
</comment>
<feature type="transmembrane region" description="Helical" evidence="5">
    <location>
        <begin position="143"/>
        <end position="162"/>
    </location>
</feature>
<dbReference type="InterPro" id="IPR010432">
    <property type="entry name" value="RDD"/>
</dbReference>
<evidence type="ECO:0000256" key="3">
    <source>
        <dbReference type="ARBA" id="ARBA00022989"/>
    </source>
</evidence>
<keyword evidence="8" id="KW-1185">Reference proteome</keyword>
<evidence type="ECO:0000256" key="1">
    <source>
        <dbReference type="ARBA" id="ARBA00004141"/>
    </source>
</evidence>
<accession>A0A975FVS6</accession>
<dbReference type="Pfam" id="PF06271">
    <property type="entry name" value="RDD"/>
    <property type="match status" value="1"/>
</dbReference>
<protein>
    <submittedName>
        <fullName evidence="7">RDD family protein</fullName>
    </submittedName>
</protein>
<keyword evidence="4 5" id="KW-0472">Membrane</keyword>
<dbReference type="GO" id="GO:0016020">
    <property type="term" value="C:membrane"/>
    <property type="evidence" value="ECO:0007669"/>
    <property type="project" value="UniProtKB-SubCell"/>
</dbReference>
<sequence length="284" mass="31618">MAEAAARQRALVTPEGMDLRLRLAEASERAAAFLIDVAIIIGALVVMTILCLWGLAALGKDSGPAMAAIWLLGFFVLRNLYFILFEMTPRAATPGKRVLGLRVASRSGGPLTADAILGRNAMRELEVFLPLTFLLSHMETADAWISLTGLLWTGVFALMPLFNRDRLRAGDIAAGTWVVKAPKQKLLKDLAERDNGAHAAFAFTQAQLDAYGVKELHVLEDVLRRFDAKTVKAVAERIRRKIDWPDNPHESDGDFLDAYYRALRGRLETRLLFGKRRVDKFDRD</sequence>
<reference evidence="7" key="1">
    <citation type="submission" date="2021-04" db="EMBL/GenBank/DDBJ databases">
        <title>The complete genome sequence of Caulobacter sp. S6.</title>
        <authorList>
            <person name="Tang Y."/>
            <person name="Ouyang W."/>
            <person name="Liu Q."/>
            <person name="Huang B."/>
            <person name="Guo Z."/>
            <person name="Lei P."/>
        </authorList>
    </citation>
    <scope>NUCLEOTIDE SEQUENCE</scope>
    <source>
        <strain evidence="7">S6</strain>
    </source>
</reference>
<feature type="transmembrane region" description="Helical" evidence="5">
    <location>
        <begin position="30"/>
        <end position="55"/>
    </location>
</feature>
<keyword evidence="2 5" id="KW-0812">Transmembrane</keyword>
<evidence type="ECO:0000313" key="7">
    <source>
        <dbReference type="EMBL" id="QUD86194.1"/>
    </source>
</evidence>
<keyword evidence="3 5" id="KW-1133">Transmembrane helix</keyword>
<organism evidence="7 8">
    <name type="scientific">Phenylobacterium montanum</name>
    <dbReference type="NCBI Taxonomy" id="2823693"/>
    <lineage>
        <taxon>Bacteria</taxon>
        <taxon>Pseudomonadati</taxon>
        <taxon>Pseudomonadota</taxon>
        <taxon>Alphaproteobacteria</taxon>
        <taxon>Caulobacterales</taxon>
        <taxon>Caulobacteraceae</taxon>
        <taxon>Phenylobacterium</taxon>
    </lineage>
</organism>
<evidence type="ECO:0000256" key="2">
    <source>
        <dbReference type="ARBA" id="ARBA00022692"/>
    </source>
</evidence>
<evidence type="ECO:0000259" key="6">
    <source>
        <dbReference type="Pfam" id="PF06271"/>
    </source>
</evidence>
<name>A0A975FVS6_9CAUL</name>